<reference evidence="1" key="2">
    <citation type="submission" date="2020-05" db="UniProtKB">
        <authorList>
            <consortium name="EnsemblMetazoa"/>
        </authorList>
    </citation>
    <scope>IDENTIFICATION</scope>
    <source>
        <strain evidence="1">IAEA</strain>
    </source>
</reference>
<keyword evidence="2" id="KW-1185">Reference proteome</keyword>
<sequence length="144" mass="14726">MFLNIFINKFYLASSFIFLFALRAALALGSAGALDGLDVGLVTAIEELVTFAFAIKVNGSLVGGALADSRRLIKAGGNIVGGIGGGGGAAIKATLPASVTEGKGDLSASSSSSSSLHCDKRRRSVNGIKYGLIWNISAEKYLGI</sequence>
<protein>
    <submittedName>
        <fullName evidence="1">Uncharacterized protein</fullName>
    </submittedName>
</protein>
<organism evidence="1 2">
    <name type="scientific">Glossina palpalis gambiensis</name>
    <dbReference type="NCBI Taxonomy" id="67801"/>
    <lineage>
        <taxon>Eukaryota</taxon>
        <taxon>Metazoa</taxon>
        <taxon>Ecdysozoa</taxon>
        <taxon>Arthropoda</taxon>
        <taxon>Hexapoda</taxon>
        <taxon>Insecta</taxon>
        <taxon>Pterygota</taxon>
        <taxon>Neoptera</taxon>
        <taxon>Endopterygota</taxon>
        <taxon>Diptera</taxon>
        <taxon>Brachycera</taxon>
        <taxon>Muscomorpha</taxon>
        <taxon>Hippoboscoidea</taxon>
        <taxon>Glossinidae</taxon>
        <taxon>Glossina</taxon>
    </lineage>
</organism>
<dbReference type="EMBL" id="JXJN01025784">
    <property type="status" value="NOT_ANNOTATED_CDS"/>
    <property type="molecule type" value="Genomic_DNA"/>
</dbReference>
<dbReference type="EMBL" id="JXJN01025785">
    <property type="status" value="NOT_ANNOTATED_CDS"/>
    <property type="molecule type" value="Genomic_DNA"/>
</dbReference>
<evidence type="ECO:0000313" key="1">
    <source>
        <dbReference type="EnsemblMetazoa" id="GPPI049375-PA"/>
    </source>
</evidence>
<name>A0A1B0C525_9MUSC</name>
<proteinExistence type="predicted"/>
<dbReference type="AlphaFoldDB" id="A0A1B0C525"/>
<dbReference type="EnsemblMetazoa" id="GPPI049375-RA">
    <property type="protein sequence ID" value="GPPI049375-PA"/>
    <property type="gene ID" value="GPPI049375"/>
</dbReference>
<dbReference type="VEuPathDB" id="VectorBase:GPPI049375"/>
<accession>A0A1B0C525</accession>
<reference evidence="2" key="1">
    <citation type="submission" date="2015-01" db="EMBL/GenBank/DDBJ databases">
        <authorList>
            <person name="Aksoy S."/>
            <person name="Warren W."/>
            <person name="Wilson R.K."/>
        </authorList>
    </citation>
    <scope>NUCLEOTIDE SEQUENCE [LARGE SCALE GENOMIC DNA]</scope>
    <source>
        <strain evidence="2">IAEA</strain>
    </source>
</reference>
<dbReference type="Proteomes" id="UP000092460">
    <property type="component" value="Unassembled WGS sequence"/>
</dbReference>
<evidence type="ECO:0000313" key="2">
    <source>
        <dbReference type="Proteomes" id="UP000092460"/>
    </source>
</evidence>